<dbReference type="AlphaFoldDB" id="A0A7C8KR65"/>
<keyword evidence="2" id="KW-1185">Reference proteome</keyword>
<dbReference type="Proteomes" id="UP000480246">
    <property type="component" value="Unassembled WGS sequence"/>
</dbReference>
<dbReference type="EMBL" id="WEID01000077">
    <property type="protein sequence ID" value="KAB8129200.1"/>
    <property type="molecule type" value="Genomic_DNA"/>
</dbReference>
<accession>A0A7C8KR65</accession>
<proteinExistence type="predicted"/>
<dbReference type="RefSeq" id="WP_153405602.1">
    <property type="nucleotide sequence ID" value="NZ_ML762437.1"/>
</dbReference>
<sequence length="146" mass="16941">MKSIIMAGYELEIDDNKTLSYYKNLPFIGEEEHCPCMYCKNYALTIAGFPKSVQNQLREMGIDPAKGAEVSHFYQSKNSKHMYVAEYKAFGKLVKKPNEEVIDIYRNNEEDYFSIGFGNTHFNNEEMVFGILIDAFLPWLLEENPE</sequence>
<comment type="caution">
    <text evidence="1">The sequence shown here is derived from an EMBL/GenBank/DDBJ whole genome shotgun (WGS) entry which is preliminary data.</text>
</comment>
<evidence type="ECO:0000313" key="2">
    <source>
        <dbReference type="Proteomes" id="UP000480246"/>
    </source>
</evidence>
<name>A0A7C8KR65_9BACI</name>
<evidence type="ECO:0000313" key="1">
    <source>
        <dbReference type="EMBL" id="KAB8129200.1"/>
    </source>
</evidence>
<dbReference type="OrthoDB" id="1691135at2"/>
<reference evidence="1 2" key="1">
    <citation type="submission" date="2019-10" db="EMBL/GenBank/DDBJ databases">
        <title>Gracilibacillus sp. nov. isolated from rice seeds.</title>
        <authorList>
            <person name="He S."/>
        </authorList>
    </citation>
    <scope>NUCLEOTIDE SEQUENCE [LARGE SCALE GENOMIC DNA]</scope>
    <source>
        <strain evidence="1 2">TD8</strain>
    </source>
</reference>
<protein>
    <submittedName>
        <fullName evidence="1">Uncharacterized protein</fullName>
    </submittedName>
</protein>
<organism evidence="1 2">
    <name type="scientific">Gracilibacillus oryzae</name>
    <dbReference type="NCBI Taxonomy" id="1672701"/>
    <lineage>
        <taxon>Bacteria</taxon>
        <taxon>Bacillati</taxon>
        <taxon>Bacillota</taxon>
        <taxon>Bacilli</taxon>
        <taxon>Bacillales</taxon>
        <taxon>Bacillaceae</taxon>
        <taxon>Gracilibacillus</taxon>
    </lineage>
</organism>
<gene>
    <name evidence="1" type="ORF">F9U64_15555</name>
</gene>